<dbReference type="EMBL" id="BOQP01000024">
    <property type="protein sequence ID" value="GIM75444.1"/>
    <property type="molecule type" value="Genomic_DNA"/>
</dbReference>
<reference evidence="3" key="1">
    <citation type="submission" date="2021-03" db="EMBL/GenBank/DDBJ databases">
        <title>Whole genome shotgun sequence of Actinoplanes consettensis NBRC 14913.</title>
        <authorList>
            <person name="Komaki H."/>
            <person name="Tamura T."/>
        </authorList>
    </citation>
    <scope>NUCLEOTIDE SEQUENCE</scope>
    <source>
        <strain evidence="3">NBRC 14913</strain>
    </source>
</reference>
<comment type="caution">
    <text evidence="3">The sequence shown here is derived from an EMBL/GenBank/DDBJ whole genome shotgun (WGS) entry which is preliminary data.</text>
</comment>
<evidence type="ECO:0000313" key="4">
    <source>
        <dbReference type="Proteomes" id="UP000680865"/>
    </source>
</evidence>
<dbReference type="RefSeq" id="WP_212999238.1">
    <property type="nucleotide sequence ID" value="NZ_BAAATW010000013.1"/>
</dbReference>
<organism evidence="3 4">
    <name type="scientific">Winogradskya consettensis</name>
    <dbReference type="NCBI Taxonomy" id="113560"/>
    <lineage>
        <taxon>Bacteria</taxon>
        <taxon>Bacillati</taxon>
        <taxon>Actinomycetota</taxon>
        <taxon>Actinomycetes</taxon>
        <taxon>Micromonosporales</taxon>
        <taxon>Micromonosporaceae</taxon>
        <taxon>Winogradskya</taxon>
    </lineage>
</organism>
<proteinExistence type="predicted"/>
<accession>A0A919VQZ0</accession>
<gene>
    <name evidence="3" type="ORF">Aco04nite_45380</name>
</gene>
<feature type="chain" id="PRO_5037847140" evidence="2">
    <location>
        <begin position="23"/>
        <end position="69"/>
    </location>
</feature>
<evidence type="ECO:0000256" key="1">
    <source>
        <dbReference type="SAM" id="MobiDB-lite"/>
    </source>
</evidence>
<keyword evidence="4" id="KW-1185">Reference proteome</keyword>
<name>A0A919VQZ0_9ACTN</name>
<protein>
    <submittedName>
        <fullName evidence="3">Uncharacterized protein</fullName>
    </submittedName>
</protein>
<evidence type="ECO:0000256" key="2">
    <source>
        <dbReference type="SAM" id="SignalP"/>
    </source>
</evidence>
<feature type="signal peptide" evidence="2">
    <location>
        <begin position="1"/>
        <end position="22"/>
    </location>
</feature>
<evidence type="ECO:0000313" key="3">
    <source>
        <dbReference type="EMBL" id="GIM75444.1"/>
    </source>
</evidence>
<keyword evidence="2" id="KW-0732">Signal</keyword>
<sequence>MRRRIALIAALATAAFAVTGTAAPTLLTAHQRHPTVTDAPAPPPSGEDVWIDAGEFDWRTTGPAGGTNP</sequence>
<feature type="region of interest" description="Disordered" evidence="1">
    <location>
        <begin position="29"/>
        <end position="50"/>
    </location>
</feature>
<dbReference type="AlphaFoldDB" id="A0A919VQZ0"/>
<dbReference type="Proteomes" id="UP000680865">
    <property type="component" value="Unassembled WGS sequence"/>
</dbReference>